<dbReference type="Gene3D" id="3.30.9.10">
    <property type="entry name" value="D-Amino Acid Oxidase, subunit A, domain 2"/>
    <property type="match status" value="1"/>
</dbReference>
<evidence type="ECO:0000313" key="4">
    <source>
        <dbReference type="EMBL" id="SFD14353.1"/>
    </source>
</evidence>
<dbReference type="PANTHER" id="PTHR13847:SF289">
    <property type="entry name" value="GLYCINE OXIDASE"/>
    <property type="match status" value="1"/>
</dbReference>
<dbReference type="InterPro" id="IPR036188">
    <property type="entry name" value="FAD/NAD-bd_sf"/>
</dbReference>
<accession>A0A1I1Q550</accession>
<evidence type="ECO:0000259" key="3">
    <source>
        <dbReference type="Pfam" id="PF01266"/>
    </source>
</evidence>
<evidence type="ECO:0000256" key="1">
    <source>
        <dbReference type="ARBA" id="ARBA00023002"/>
    </source>
</evidence>
<dbReference type="GO" id="GO:0005737">
    <property type="term" value="C:cytoplasm"/>
    <property type="evidence" value="ECO:0007669"/>
    <property type="project" value="TreeGrafter"/>
</dbReference>
<gene>
    <name evidence="4" type="ORF">SAMN05660831_00841</name>
</gene>
<evidence type="ECO:0000256" key="2">
    <source>
        <dbReference type="SAM" id="MobiDB-lite"/>
    </source>
</evidence>
<dbReference type="SUPFAM" id="SSF51971">
    <property type="entry name" value="Nucleotide-binding domain"/>
    <property type="match status" value="1"/>
</dbReference>
<dbReference type="Pfam" id="PF01266">
    <property type="entry name" value="DAO"/>
    <property type="match status" value="1"/>
</dbReference>
<dbReference type="PANTHER" id="PTHR13847">
    <property type="entry name" value="SARCOSINE DEHYDROGENASE-RELATED"/>
    <property type="match status" value="1"/>
</dbReference>
<feature type="domain" description="FAD dependent oxidoreductase" evidence="3">
    <location>
        <begin position="11"/>
        <end position="332"/>
    </location>
</feature>
<protein>
    <submittedName>
        <fullName evidence="4">Glycine/D-amino acid oxidase</fullName>
    </submittedName>
</protein>
<proteinExistence type="predicted"/>
<keyword evidence="5" id="KW-1185">Reference proteome</keyword>
<feature type="region of interest" description="Disordered" evidence="2">
    <location>
        <begin position="109"/>
        <end position="140"/>
    </location>
</feature>
<dbReference type="STRING" id="1123397.SAMN05660831_00841"/>
<dbReference type="EMBL" id="FOMJ01000002">
    <property type="protein sequence ID" value="SFD14353.1"/>
    <property type="molecule type" value="Genomic_DNA"/>
</dbReference>
<organism evidence="4 5">
    <name type="scientific">Thiohalospira halophila DSM 15071</name>
    <dbReference type="NCBI Taxonomy" id="1123397"/>
    <lineage>
        <taxon>Bacteria</taxon>
        <taxon>Pseudomonadati</taxon>
        <taxon>Pseudomonadota</taxon>
        <taxon>Gammaproteobacteria</taxon>
        <taxon>Thiohalospirales</taxon>
        <taxon>Thiohalospiraceae</taxon>
        <taxon>Thiohalospira</taxon>
    </lineage>
</organism>
<reference evidence="4 5" key="1">
    <citation type="submission" date="2016-10" db="EMBL/GenBank/DDBJ databases">
        <authorList>
            <person name="de Groot N.N."/>
        </authorList>
    </citation>
    <scope>NUCLEOTIDE SEQUENCE [LARGE SCALE GENOMIC DNA]</scope>
    <source>
        <strain evidence="4 5">HL3</strain>
    </source>
</reference>
<sequence length="355" mass="36584">MSPLDEDARPVLVVGLGLAGALMTLALQRRGRTVVVADDGGAVTSRAAAGLVSPINGPRLSRPPRTSEWLAAATALYTDAEARLGERLWYPGPIRRLFRDADQARRWEERRAEPARAVNMGPAEPPGRHPQGLDPHGSGPILGGGRLDVAGLLAAVARERAAAGRLREAVDPGQLEPTPDGVRLGGEDYAAAILCQGWSGAAGPWLAGLPLEPLAGESLGLRLSAGAPAEPLHGAGWLVATGPDSARLGATHHRAVGGEPTAAGREELLAALPGLWSGSSEVVAHFAGTRVAVRDRAPVAGPHPRWPRLAILNGLGGKGALWGPWCAEAVAENLLDGAAVPAEIDPGRFGTVTCA</sequence>
<dbReference type="InterPro" id="IPR006076">
    <property type="entry name" value="FAD-dep_OxRdtase"/>
</dbReference>
<dbReference type="AlphaFoldDB" id="A0A1I1Q550"/>
<name>A0A1I1Q550_9GAMM</name>
<keyword evidence="1" id="KW-0560">Oxidoreductase</keyword>
<dbReference type="Gene3D" id="3.50.50.60">
    <property type="entry name" value="FAD/NAD(P)-binding domain"/>
    <property type="match status" value="1"/>
</dbReference>
<evidence type="ECO:0000313" key="5">
    <source>
        <dbReference type="Proteomes" id="UP000198611"/>
    </source>
</evidence>
<dbReference type="Proteomes" id="UP000198611">
    <property type="component" value="Unassembled WGS sequence"/>
</dbReference>
<dbReference type="GO" id="GO:0016491">
    <property type="term" value="F:oxidoreductase activity"/>
    <property type="evidence" value="ECO:0007669"/>
    <property type="project" value="UniProtKB-KW"/>
</dbReference>